<dbReference type="SUPFAM" id="SSF48008">
    <property type="entry name" value="GntR ligand-binding domain-like"/>
    <property type="match status" value="1"/>
</dbReference>
<dbReference type="InterPro" id="IPR008920">
    <property type="entry name" value="TF_FadR/GntR_C"/>
</dbReference>
<evidence type="ECO:0000256" key="1">
    <source>
        <dbReference type="ARBA" id="ARBA00023015"/>
    </source>
</evidence>
<accession>A0A2C9D0M4</accession>
<dbReference type="EMBL" id="LT960614">
    <property type="protein sequence ID" value="SON53773.1"/>
    <property type="molecule type" value="Genomic_DNA"/>
</dbReference>
<dbReference type="InterPro" id="IPR036390">
    <property type="entry name" value="WH_DNA-bd_sf"/>
</dbReference>
<keyword evidence="6" id="KW-1185">Reference proteome</keyword>
<dbReference type="RefSeq" id="WP_099553606.1">
    <property type="nucleotide sequence ID" value="NZ_LT960614.1"/>
</dbReference>
<dbReference type="Pfam" id="PF00392">
    <property type="entry name" value="GntR"/>
    <property type="match status" value="1"/>
</dbReference>
<name>A0A2C9D0M4_9HYPH</name>
<sequence length="237" mass="25200">MIYTSLPLAPIAQESAPLRRKLVATLKALIETGALAPGQRLVEKDLCTSLGVSRTVLREALRELETEGLLASAGRGLEVASITEREAENIYAVRGALEALLARQFCERAGRAERAALREALETVRSAYDAGDLAPMLEAKRLFYTSLCQGADNAVAGDLIARLNVRIGLMRARSLKSPGRAAASLNELQALVAAIDAGRADEAARLAEAHVMAAKTAALGAANPSETDPHVERKHVQ</sequence>
<dbReference type="PRINTS" id="PR00035">
    <property type="entry name" value="HTHGNTR"/>
</dbReference>
<evidence type="ECO:0000256" key="2">
    <source>
        <dbReference type="ARBA" id="ARBA00023125"/>
    </source>
</evidence>
<evidence type="ECO:0000313" key="5">
    <source>
        <dbReference type="EMBL" id="SON53773.1"/>
    </source>
</evidence>
<reference evidence="6" key="1">
    <citation type="submission" date="2017-09" db="EMBL/GenBank/DDBJ databases">
        <title>Genome sequence of Nannocystis excedens DSM 71.</title>
        <authorList>
            <person name="Blom J."/>
        </authorList>
    </citation>
    <scope>NUCLEOTIDE SEQUENCE [LARGE SCALE GENOMIC DNA]</scope>
    <source>
        <strain evidence="6">type strain: E19</strain>
    </source>
</reference>
<dbReference type="SMART" id="SM00895">
    <property type="entry name" value="FCD"/>
    <property type="match status" value="1"/>
</dbReference>
<gene>
    <name evidence="5" type="primary">mcbR_1</name>
    <name evidence="5" type="ORF">HDIA_0232</name>
</gene>
<dbReference type="Proteomes" id="UP000223606">
    <property type="component" value="Chromosome 1"/>
</dbReference>
<evidence type="ECO:0000313" key="6">
    <source>
        <dbReference type="Proteomes" id="UP000223606"/>
    </source>
</evidence>
<dbReference type="PANTHER" id="PTHR43537:SF24">
    <property type="entry name" value="GLUCONATE OPERON TRANSCRIPTIONAL REPRESSOR"/>
    <property type="match status" value="1"/>
</dbReference>
<dbReference type="GO" id="GO:0003700">
    <property type="term" value="F:DNA-binding transcription factor activity"/>
    <property type="evidence" value="ECO:0007669"/>
    <property type="project" value="InterPro"/>
</dbReference>
<proteinExistence type="predicted"/>
<feature type="domain" description="HTH gntR-type" evidence="4">
    <location>
        <begin position="16"/>
        <end position="82"/>
    </location>
</feature>
<dbReference type="SUPFAM" id="SSF46785">
    <property type="entry name" value="Winged helix' DNA-binding domain"/>
    <property type="match status" value="1"/>
</dbReference>
<dbReference type="InterPro" id="IPR011711">
    <property type="entry name" value="GntR_C"/>
</dbReference>
<dbReference type="PROSITE" id="PS50949">
    <property type="entry name" value="HTH_GNTR"/>
    <property type="match status" value="1"/>
</dbReference>
<dbReference type="Gene3D" id="1.20.120.530">
    <property type="entry name" value="GntR ligand-binding domain-like"/>
    <property type="match status" value="1"/>
</dbReference>
<dbReference type="InterPro" id="IPR000524">
    <property type="entry name" value="Tscrpt_reg_HTH_GntR"/>
</dbReference>
<dbReference type="PANTHER" id="PTHR43537">
    <property type="entry name" value="TRANSCRIPTIONAL REGULATOR, GNTR FAMILY"/>
    <property type="match status" value="1"/>
</dbReference>
<dbReference type="KEGG" id="hdi:HDIA_0232"/>
<evidence type="ECO:0000256" key="3">
    <source>
        <dbReference type="ARBA" id="ARBA00023163"/>
    </source>
</evidence>
<dbReference type="CDD" id="cd07377">
    <property type="entry name" value="WHTH_GntR"/>
    <property type="match status" value="1"/>
</dbReference>
<dbReference type="GO" id="GO:0003677">
    <property type="term" value="F:DNA binding"/>
    <property type="evidence" value="ECO:0007669"/>
    <property type="project" value="UniProtKB-KW"/>
</dbReference>
<dbReference type="SMART" id="SM00345">
    <property type="entry name" value="HTH_GNTR"/>
    <property type="match status" value="1"/>
</dbReference>
<evidence type="ECO:0000259" key="4">
    <source>
        <dbReference type="PROSITE" id="PS50949"/>
    </source>
</evidence>
<dbReference type="InterPro" id="IPR036388">
    <property type="entry name" value="WH-like_DNA-bd_sf"/>
</dbReference>
<organism evidence="5 6">
    <name type="scientific">Hartmannibacter diazotrophicus</name>
    <dbReference type="NCBI Taxonomy" id="1482074"/>
    <lineage>
        <taxon>Bacteria</taxon>
        <taxon>Pseudomonadati</taxon>
        <taxon>Pseudomonadota</taxon>
        <taxon>Alphaproteobacteria</taxon>
        <taxon>Hyphomicrobiales</taxon>
        <taxon>Pleomorphomonadaceae</taxon>
        <taxon>Hartmannibacter</taxon>
    </lineage>
</organism>
<keyword evidence="2" id="KW-0238">DNA-binding</keyword>
<keyword evidence="3" id="KW-0804">Transcription</keyword>
<dbReference type="AlphaFoldDB" id="A0A2C9D0M4"/>
<dbReference type="Gene3D" id="1.10.10.10">
    <property type="entry name" value="Winged helix-like DNA-binding domain superfamily/Winged helix DNA-binding domain"/>
    <property type="match status" value="1"/>
</dbReference>
<protein>
    <submittedName>
        <fullName evidence="5">HTH-type transcriptional regulator McbR</fullName>
    </submittedName>
</protein>
<dbReference type="Pfam" id="PF07729">
    <property type="entry name" value="FCD"/>
    <property type="match status" value="1"/>
</dbReference>
<dbReference type="OrthoDB" id="7846328at2"/>
<keyword evidence="1" id="KW-0805">Transcription regulation</keyword>